<evidence type="ECO:0000256" key="1">
    <source>
        <dbReference type="ARBA" id="ARBA00004442"/>
    </source>
</evidence>
<keyword evidence="3" id="KW-0732">Signal</keyword>
<accession>A0A4V6PM75</accession>
<evidence type="ECO:0000313" key="9">
    <source>
        <dbReference type="EMBL" id="TDK47947.1"/>
    </source>
</evidence>
<dbReference type="InterPro" id="IPR011990">
    <property type="entry name" value="TPR-like_helical_dom_sf"/>
</dbReference>
<evidence type="ECO:0000256" key="3">
    <source>
        <dbReference type="ARBA" id="ARBA00022729"/>
    </source>
</evidence>
<feature type="region of interest" description="Disordered" evidence="6">
    <location>
        <begin position="460"/>
        <end position="484"/>
    </location>
</feature>
<protein>
    <submittedName>
        <fullName evidence="9">RagB/SusD family nutrient uptake outer membrane protein</fullName>
    </submittedName>
</protein>
<feature type="domain" description="RagB/SusD" evidence="7">
    <location>
        <begin position="338"/>
        <end position="484"/>
    </location>
</feature>
<name>A0A4V6PM75_9BACT</name>
<comment type="subcellular location">
    <subcellularLocation>
        <location evidence="1">Cell outer membrane</location>
    </subcellularLocation>
</comment>
<dbReference type="Pfam" id="PF07980">
    <property type="entry name" value="SusD_RagB"/>
    <property type="match status" value="1"/>
</dbReference>
<evidence type="ECO:0000256" key="5">
    <source>
        <dbReference type="ARBA" id="ARBA00023237"/>
    </source>
</evidence>
<reference evidence="9 10" key="1">
    <citation type="submission" date="2019-03" db="EMBL/GenBank/DDBJ databases">
        <title>Algoriphagus aquimaris sp. nov., isolated form marine sediment in Pohang, Korea.</title>
        <authorList>
            <person name="Kim J."/>
            <person name="Yoon S.-H."/>
            <person name="Lee S.-S."/>
        </authorList>
    </citation>
    <scope>NUCLEOTIDE SEQUENCE [LARGE SCALE GENOMIC DNA]</scope>
    <source>
        <strain evidence="9 10">F21</strain>
    </source>
</reference>
<dbReference type="RefSeq" id="WP_133390016.1">
    <property type="nucleotide sequence ID" value="NZ_SMUW01000028.1"/>
</dbReference>
<keyword evidence="4" id="KW-0472">Membrane</keyword>
<evidence type="ECO:0000256" key="2">
    <source>
        <dbReference type="ARBA" id="ARBA00006275"/>
    </source>
</evidence>
<dbReference type="GO" id="GO:0009279">
    <property type="term" value="C:cell outer membrane"/>
    <property type="evidence" value="ECO:0007669"/>
    <property type="project" value="UniProtKB-SubCell"/>
</dbReference>
<dbReference type="CDD" id="cd08977">
    <property type="entry name" value="SusD"/>
    <property type="match status" value="1"/>
</dbReference>
<dbReference type="Pfam" id="PF14322">
    <property type="entry name" value="SusD-like_3"/>
    <property type="match status" value="1"/>
</dbReference>
<comment type="caution">
    <text evidence="9">The sequence shown here is derived from an EMBL/GenBank/DDBJ whole genome shotgun (WGS) entry which is preliminary data.</text>
</comment>
<dbReference type="AlphaFoldDB" id="A0A4V6PM75"/>
<dbReference type="InterPro" id="IPR033985">
    <property type="entry name" value="SusD-like_N"/>
</dbReference>
<proteinExistence type="inferred from homology"/>
<dbReference type="SUPFAM" id="SSF48452">
    <property type="entry name" value="TPR-like"/>
    <property type="match status" value="1"/>
</dbReference>
<feature type="domain" description="SusD-like N-terminal" evidence="8">
    <location>
        <begin position="18"/>
        <end position="220"/>
    </location>
</feature>
<evidence type="ECO:0000256" key="6">
    <source>
        <dbReference type="SAM" id="MobiDB-lite"/>
    </source>
</evidence>
<dbReference type="Proteomes" id="UP000295438">
    <property type="component" value="Unassembled WGS sequence"/>
</dbReference>
<evidence type="ECO:0000313" key="10">
    <source>
        <dbReference type="Proteomes" id="UP000295438"/>
    </source>
</evidence>
<gene>
    <name evidence="9" type="ORF">E1898_04545</name>
</gene>
<dbReference type="Gene3D" id="1.25.40.390">
    <property type="match status" value="1"/>
</dbReference>
<comment type="similarity">
    <text evidence="2">Belongs to the SusD family.</text>
</comment>
<organism evidence="9 10">
    <name type="scientific">Algoriphagus formosus</name>
    <dbReference type="NCBI Taxonomy" id="2007308"/>
    <lineage>
        <taxon>Bacteria</taxon>
        <taxon>Pseudomonadati</taxon>
        <taxon>Bacteroidota</taxon>
        <taxon>Cytophagia</taxon>
        <taxon>Cytophagales</taxon>
        <taxon>Cyclobacteriaceae</taxon>
        <taxon>Algoriphagus</taxon>
    </lineage>
</organism>
<evidence type="ECO:0000259" key="8">
    <source>
        <dbReference type="Pfam" id="PF14322"/>
    </source>
</evidence>
<keyword evidence="10" id="KW-1185">Reference proteome</keyword>
<dbReference type="EMBL" id="SMUW01000028">
    <property type="protein sequence ID" value="TDK47947.1"/>
    <property type="molecule type" value="Genomic_DNA"/>
</dbReference>
<evidence type="ECO:0000259" key="7">
    <source>
        <dbReference type="Pfam" id="PF07980"/>
    </source>
</evidence>
<evidence type="ECO:0000256" key="4">
    <source>
        <dbReference type="ARBA" id="ARBA00023136"/>
    </source>
</evidence>
<sequence>MKKYIYILCIFIWSCSEDFLEIPPDSLLAESNFYETDSQAEAAVAAIYNSMVSLQYYGERYWLLFDLAGDDLRPRTFTGQALRNQIDQYNLNSDHNFINDFYTTVYAAIARANMVIDNVESDTEIKRIAVAEAKFLRALFYFDLVRTYGGVPIVSTLKGIDINNLNIPRNTAEEVYNLIISDLQDAEADLPPAMEGMAGGRYEGRATKGSAAGLLAKVYLFQNNFSSALAKAREVQQMGYSLYPDFKDAFIPATKNGPEHLFSVQFECLIPGPSPQQRTTDFAPQGTDIIPGGGLSQDRAEDFFYSEFPNDYRKQITFLVEWKNQDGTIQNFPPHVWKYYDPNACDFRSSSVNYPILRYSDILLIIAEAENEVNGPSNQAIQALNEVRRRARGVGTENEVQEDALPDIQSGISQSDLRDTILEERRYELAFEGQRYFDLVRTGRFASVIENTKGVNIDPSKNGLYPMPQRAIDRNPELTQNPGY</sequence>
<keyword evidence="5" id="KW-0998">Cell outer membrane</keyword>
<dbReference type="InterPro" id="IPR012944">
    <property type="entry name" value="SusD_RagB_dom"/>
</dbReference>